<name>A0A5N6VKI9_9EURO</name>
<dbReference type="AlphaFoldDB" id="A0A5N6VKI9"/>
<evidence type="ECO:0000256" key="1">
    <source>
        <dbReference type="SAM" id="MobiDB-lite"/>
    </source>
</evidence>
<gene>
    <name evidence="2" type="ORF">BDV41DRAFT_467069</name>
</gene>
<dbReference type="EMBL" id="ML738375">
    <property type="protein sequence ID" value="KAE8308911.1"/>
    <property type="molecule type" value="Genomic_DNA"/>
</dbReference>
<feature type="region of interest" description="Disordered" evidence="1">
    <location>
        <begin position="40"/>
        <end position="108"/>
    </location>
</feature>
<sequence>MQECPPPCVIAVCQAASHGTGNRMAHRPCRPVHWNAWDHVNESATSSEGAPDIQSHTCTARQPHTYSTPYVRPSQAMQGESSPSEKDTPNPPRRQQGPTVHTPYSSPK</sequence>
<evidence type="ECO:0000313" key="2">
    <source>
        <dbReference type="EMBL" id="KAE8308911.1"/>
    </source>
</evidence>
<reference evidence="3" key="1">
    <citation type="submission" date="2019-04" db="EMBL/GenBank/DDBJ databases">
        <title>Friends and foes A comparative genomics studyof 23 Aspergillus species from section Flavi.</title>
        <authorList>
            <consortium name="DOE Joint Genome Institute"/>
            <person name="Kjaerbolling I."/>
            <person name="Vesth T."/>
            <person name="Frisvad J.C."/>
            <person name="Nybo J.L."/>
            <person name="Theobald S."/>
            <person name="Kildgaard S."/>
            <person name="Isbrandt T."/>
            <person name="Kuo A."/>
            <person name="Sato A."/>
            <person name="Lyhne E.K."/>
            <person name="Kogle M.E."/>
            <person name="Wiebenga A."/>
            <person name="Kun R.S."/>
            <person name="Lubbers R.J."/>
            <person name="Makela M.R."/>
            <person name="Barry K."/>
            <person name="Chovatia M."/>
            <person name="Clum A."/>
            <person name="Daum C."/>
            <person name="Haridas S."/>
            <person name="He G."/>
            <person name="LaButti K."/>
            <person name="Lipzen A."/>
            <person name="Mondo S."/>
            <person name="Riley R."/>
            <person name="Salamov A."/>
            <person name="Simmons B.A."/>
            <person name="Magnuson J.K."/>
            <person name="Henrissat B."/>
            <person name="Mortensen U.H."/>
            <person name="Larsen T.O."/>
            <person name="Devries R.P."/>
            <person name="Grigoriev I.V."/>
            <person name="Machida M."/>
            <person name="Baker S.E."/>
            <person name="Andersen M.R."/>
        </authorList>
    </citation>
    <scope>NUCLEOTIDE SEQUENCE [LARGE SCALE GENOMIC DNA]</scope>
    <source>
        <strain evidence="3">CBS 130015</strain>
    </source>
</reference>
<organism evidence="2 3">
    <name type="scientific">Aspergillus transmontanensis</name>
    <dbReference type="NCBI Taxonomy" id="1034304"/>
    <lineage>
        <taxon>Eukaryota</taxon>
        <taxon>Fungi</taxon>
        <taxon>Dikarya</taxon>
        <taxon>Ascomycota</taxon>
        <taxon>Pezizomycotina</taxon>
        <taxon>Eurotiomycetes</taxon>
        <taxon>Eurotiomycetidae</taxon>
        <taxon>Eurotiales</taxon>
        <taxon>Aspergillaceae</taxon>
        <taxon>Aspergillus</taxon>
        <taxon>Aspergillus subgen. Circumdati</taxon>
    </lineage>
</organism>
<protein>
    <submittedName>
        <fullName evidence="2">Uncharacterized protein</fullName>
    </submittedName>
</protein>
<feature type="compositionally biased region" description="Polar residues" evidence="1">
    <location>
        <begin position="42"/>
        <end position="68"/>
    </location>
</feature>
<dbReference type="Proteomes" id="UP000325433">
    <property type="component" value="Unassembled WGS sequence"/>
</dbReference>
<feature type="compositionally biased region" description="Polar residues" evidence="1">
    <location>
        <begin position="96"/>
        <end position="108"/>
    </location>
</feature>
<evidence type="ECO:0000313" key="3">
    <source>
        <dbReference type="Proteomes" id="UP000325433"/>
    </source>
</evidence>
<accession>A0A5N6VKI9</accession>
<keyword evidence="3" id="KW-1185">Reference proteome</keyword>
<proteinExistence type="predicted"/>